<evidence type="ECO:0000313" key="1">
    <source>
        <dbReference type="EMBL" id="HIS66540.1"/>
    </source>
</evidence>
<accession>A0A9D1FD08</accession>
<reference evidence="1" key="2">
    <citation type="journal article" date="2021" name="PeerJ">
        <title>Extensive microbial diversity within the chicken gut microbiome revealed by metagenomics and culture.</title>
        <authorList>
            <person name="Gilroy R."/>
            <person name="Ravi A."/>
            <person name="Getino M."/>
            <person name="Pursley I."/>
            <person name="Horton D.L."/>
            <person name="Alikhan N.F."/>
            <person name="Baker D."/>
            <person name="Gharbi K."/>
            <person name="Hall N."/>
            <person name="Watson M."/>
            <person name="Adriaenssens E.M."/>
            <person name="Foster-Nyarko E."/>
            <person name="Jarju S."/>
            <person name="Secka A."/>
            <person name="Antonio M."/>
            <person name="Oren A."/>
            <person name="Chaudhuri R.R."/>
            <person name="La Ragione R."/>
            <person name="Hildebrand F."/>
            <person name="Pallen M.J."/>
        </authorList>
    </citation>
    <scope>NUCLEOTIDE SEQUENCE</scope>
    <source>
        <strain evidence="1">ChiHjej10B9-9673</strain>
    </source>
</reference>
<name>A0A9D1FD08_9FIRM</name>
<reference evidence="1" key="1">
    <citation type="submission" date="2020-10" db="EMBL/GenBank/DDBJ databases">
        <authorList>
            <person name="Gilroy R."/>
        </authorList>
    </citation>
    <scope>NUCLEOTIDE SEQUENCE</scope>
    <source>
        <strain evidence="1">ChiHjej10B9-9673</strain>
    </source>
</reference>
<evidence type="ECO:0000313" key="2">
    <source>
        <dbReference type="Proteomes" id="UP000824001"/>
    </source>
</evidence>
<sequence>MTRSDAYKTVISAFFSSRGYFTMMDQKLYGTEYHADVVAVLPIFKELQWRTQIGYAPCGILQFLPADGWVEVDALVEKTGYDLAFVGRILEEAAEKGWIELDLTGEKPMCRNIKYHKSVRECIAAFNGLENFQEKLDMLDAYQGVFTQVYFFFPYPVDDETKDILARRGYGVIRYYEQYGSFLEMMPADREDIEDWPRFSVLAENVLFENMWFRKDEIV</sequence>
<dbReference type="Proteomes" id="UP000824001">
    <property type="component" value="Unassembled WGS sequence"/>
</dbReference>
<organism evidence="1 2">
    <name type="scientific">Candidatus Scatomorpha merdipullorum</name>
    <dbReference type="NCBI Taxonomy" id="2840927"/>
    <lineage>
        <taxon>Bacteria</taxon>
        <taxon>Bacillati</taxon>
        <taxon>Bacillota</taxon>
        <taxon>Clostridia</taxon>
        <taxon>Eubacteriales</taxon>
        <taxon>Candidatus Scatomorpha</taxon>
    </lineage>
</organism>
<proteinExistence type="predicted"/>
<protein>
    <submittedName>
        <fullName evidence="1">Uncharacterized protein</fullName>
    </submittedName>
</protein>
<gene>
    <name evidence="1" type="ORF">IAC18_03140</name>
</gene>
<dbReference type="EMBL" id="DVJK01000087">
    <property type="protein sequence ID" value="HIS66540.1"/>
    <property type="molecule type" value="Genomic_DNA"/>
</dbReference>
<dbReference type="AlphaFoldDB" id="A0A9D1FD08"/>
<comment type="caution">
    <text evidence="1">The sequence shown here is derived from an EMBL/GenBank/DDBJ whole genome shotgun (WGS) entry which is preliminary data.</text>
</comment>